<dbReference type="InParanoid" id="A0A5C3PLF1"/>
<evidence type="ECO:0000313" key="2">
    <source>
        <dbReference type="EMBL" id="TFK89040.1"/>
    </source>
</evidence>
<organism evidence="2 3">
    <name type="scientific">Polyporus arcularius HHB13444</name>
    <dbReference type="NCBI Taxonomy" id="1314778"/>
    <lineage>
        <taxon>Eukaryota</taxon>
        <taxon>Fungi</taxon>
        <taxon>Dikarya</taxon>
        <taxon>Basidiomycota</taxon>
        <taxon>Agaricomycotina</taxon>
        <taxon>Agaricomycetes</taxon>
        <taxon>Polyporales</taxon>
        <taxon>Polyporaceae</taxon>
        <taxon>Polyporus</taxon>
    </lineage>
</organism>
<reference evidence="2 3" key="1">
    <citation type="journal article" date="2019" name="Nat. Ecol. Evol.">
        <title>Megaphylogeny resolves global patterns of mushroom evolution.</title>
        <authorList>
            <person name="Varga T."/>
            <person name="Krizsan K."/>
            <person name="Foldi C."/>
            <person name="Dima B."/>
            <person name="Sanchez-Garcia M."/>
            <person name="Sanchez-Ramirez S."/>
            <person name="Szollosi G.J."/>
            <person name="Szarkandi J.G."/>
            <person name="Papp V."/>
            <person name="Albert L."/>
            <person name="Andreopoulos W."/>
            <person name="Angelini C."/>
            <person name="Antonin V."/>
            <person name="Barry K.W."/>
            <person name="Bougher N.L."/>
            <person name="Buchanan P."/>
            <person name="Buyck B."/>
            <person name="Bense V."/>
            <person name="Catcheside P."/>
            <person name="Chovatia M."/>
            <person name="Cooper J."/>
            <person name="Damon W."/>
            <person name="Desjardin D."/>
            <person name="Finy P."/>
            <person name="Geml J."/>
            <person name="Haridas S."/>
            <person name="Hughes K."/>
            <person name="Justo A."/>
            <person name="Karasinski D."/>
            <person name="Kautmanova I."/>
            <person name="Kiss B."/>
            <person name="Kocsube S."/>
            <person name="Kotiranta H."/>
            <person name="LaButti K.M."/>
            <person name="Lechner B.E."/>
            <person name="Liimatainen K."/>
            <person name="Lipzen A."/>
            <person name="Lukacs Z."/>
            <person name="Mihaltcheva S."/>
            <person name="Morgado L.N."/>
            <person name="Niskanen T."/>
            <person name="Noordeloos M.E."/>
            <person name="Ohm R.A."/>
            <person name="Ortiz-Santana B."/>
            <person name="Ovrebo C."/>
            <person name="Racz N."/>
            <person name="Riley R."/>
            <person name="Savchenko A."/>
            <person name="Shiryaev A."/>
            <person name="Soop K."/>
            <person name="Spirin V."/>
            <person name="Szebenyi C."/>
            <person name="Tomsovsky M."/>
            <person name="Tulloss R.E."/>
            <person name="Uehling J."/>
            <person name="Grigoriev I.V."/>
            <person name="Vagvolgyi C."/>
            <person name="Papp T."/>
            <person name="Martin F.M."/>
            <person name="Miettinen O."/>
            <person name="Hibbett D.S."/>
            <person name="Nagy L.G."/>
        </authorList>
    </citation>
    <scope>NUCLEOTIDE SEQUENCE [LARGE SCALE GENOMIC DNA]</scope>
    <source>
        <strain evidence="2 3">HHB13444</strain>
    </source>
</reference>
<evidence type="ECO:0008006" key="4">
    <source>
        <dbReference type="Google" id="ProtNLM"/>
    </source>
</evidence>
<evidence type="ECO:0000256" key="1">
    <source>
        <dbReference type="SAM" id="MobiDB-lite"/>
    </source>
</evidence>
<sequence length="243" mass="28256">MAPRPRPPHTPTGYPPETAPDTVSRDSTFYFDQVVFQVGKRLFKVPRRRFEQESENFRDMFALPTSDGNVEGSSDEHPLLLEGIAEEEFRTLLRVMFRPHYGASEEESRPLSLTEWIDVLKLTTMWHYATLRAVAIDSLTPMLQQYEPVQWISLARKYDVREWLLPALHALARRKQPLQLHEVEPLGIATAIKMAEVRESYVSVVSQGRGNARGYGSQQFQQERETANFEYEIRRLFEDELEK</sequence>
<dbReference type="EMBL" id="ML211090">
    <property type="protein sequence ID" value="TFK89040.1"/>
    <property type="molecule type" value="Genomic_DNA"/>
</dbReference>
<protein>
    <recommendedName>
        <fullName evidence="4">BTB domain-containing protein</fullName>
    </recommendedName>
</protein>
<gene>
    <name evidence="2" type="ORF">K466DRAFT_546042</name>
</gene>
<feature type="region of interest" description="Disordered" evidence="1">
    <location>
        <begin position="1"/>
        <end position="22"/>
    </location>
</feature>
<dbReference type="STRING" id="1314778.A0A5C3PLF1"/>
<name>A0A5C3PLF1_9APHY</name>
<keyword evidence="3" id="KW-1185">Reference proteome</keyword>
<accession>A0A5C3PLF1</accession>
<evidence type="ECO:0000313" key="3">
    <source>
        <dbReference type="Proteomes" id="UP000308197"/>
    </source>
</evidence>
<dbReference type="AlphaFoldDB" id="A0A5C3PLF1"/>
<feature type="compositionally biased region" description="Pro residues" evidence="1">
    <location>
        <begin position="1"/>
        <end position="18"/>
    </location>
</feature>
<proteinExistence type="predicted"/>
<dbReference type="InterPro" id="IPR011333">
    <property type="entry name" value="SKP1/BTB/POZ_sf"/>
</dbReference>
<dbReference type="Gene3D" id="3.30.710.10">
    <property type="entry name" value="Potassium Channel Kv1.1, Chain A"/>
    <property type="match status" value="1"/>
</dbReference>
<dbReference type="Proteomes" id="UP000308197">
    <property type="component" value="Unassembled WGS sequence"/>
</dbReference>